<accession>A0ABT4LG21</accession>
<comment type="caution">
    <text evidence="2">The sequence shown here is derived from an EMBL/GenBank/DDBJ whole genome shotgun (WGS) entry which is preliminary data.</text>
</comment>
<gene>
    <name evidence="2" type="ORF">O4H49_04670</name>
</gene>
<evidence type="ECO:0000313" key="3">
    <source>
        <dbReference type="Proteomes" id="UP001069802"/>
    </source>
</evidence>
<feature type="region of interest" description="Disordered" evidence="1">
    <location>
        <begin position="173"/>
        <end position="221"/>
    </location>
</feature>
<dbReference type="Pfam" id="PF11164">
    <property type="entry name" value="DUF2948"/>
    <property type="match status" value="2"/>
</dbReference>
<dbReference type="EMBL" id="JAPWGY010000001">
    <property type="protein sequence ID" value="MCZ4280058.1"/>
    <property type="molecule type" value="Genomic_DNA"/>
</dbReference>
<evidence type="ECO:0000313" key="2">
    <source>
        <dbReference type="EMBL" id="MCZ4280058.1"/>
    </source>
</evidence>
<proteinExistence type="predicted"/>
<organism evidence="2 3">
    <name type="scientific">Kiloniella laminariae</name>
    <dbReference type="NCBI Taxonomy" id="454162"/>
    <lineage>
        <taxon>Bacteria</taxon>
        <taxon>Pseudomonadati</taxon>
        <taxon>Pseudomonadota</taxon>
        <taxon>Alphaproteobacteria</taxon>
        <taxon>Rhodospirillales</taxon>
        <taxon>Kiloniellaceae</taxon>
        <taxon>Kiloniella</taxon>
    </lineage>
</organism>
<evidence type="ECO:0000256" key="1">
    <source>
        <dbReference type="SAM" id="MobiDB-lite"/>
    </source>
</evidence>
<reference evidence="2" key="1">
    <citation type="submission" date="2022-12" db="EMBL/GenBank/DDBJ databases">
        <title>Bacterial isolates from different developmental stages of Nematostella vectensis.</title>
        <authorList>
            <person name="Fraune S."/>
        </authorList>
    </citation>
    <scope>NUCLEOTIDE SEQUENCE</scope>
    <source>
        <strain evidence="2">G21630-S1</strain>
    </source>
</reference>
<protein>
    <submittedName>
        <fullName evidence="2">DUF2948 family protein</fullName>
    </submittedName>
</protein>
<feature type="compositionally biased region" description="Basic and acidic residues" evidence="1">
    <location>
        <begin position="197"/>
        <end position="221"/>
    </location>
</feature>
<keyword evidence="3" id="KW-1185">Reference proteome</keyword>
<dbReference type="Proteomes" id="UP001069802">
    <property type="component" value="Unassembled WGS sequence"/>
</dbReference>
<name>A0ABT4LG21_9PROT</name>
<dbReference type="InterPro" id="IPR021335">
    <property type="entry name" value="DUF2948"/>
</dbReference>
<dbReference type="RefSeq" id="WP_269422250.1">
    <property type="nucleotide sequence ID" value="NZ_JAPWGY010000001.1"/>
</dbReference>
<sequence length="221" mass="24409">MAEGTRLKIRAQDDEDIRTLSGLLQDSLVPLCDVAWLPAEKRFVMVVNRFCWEMLPAEIRARGFSTPDNPEEIVAAKEETKADSKDEDDDDVAFADVAPLPTFHRVNTGLCFDRVKSIQVKNVDLGQKDEILNLLTIAAIPGYITLHFSGGAAIRLVVSQIRCHLDDISEPWPTLNQPRHDIEDQPVEAATGFTDHGTGDHGPKDHGPEDHGLGARSPKEV</sequence>